<dbReference type="PANTHER" id="PTHR11361">
    <property type="entry name" value="DNA MISMATCH REPAIR PROTEIN MUTS FAMILY MEMBER"/>
    <property type="match status" value="1"/>
</dbReference>
<sequence>MPDSRIFILVSIVVGVFIVNIWNHRKKLRKLREEITRGWGKQKKVKYSEDELESISSYFRNTKESKGFYIDDITWNDLNMNEVFSRINNTQSSVGEEFLYNKLREPLFEEDQLRNMDGIIKYFEEKAKEREDVAFNLAKLGKDRGACASDFFNQKWTHANKSIYYRVLGLIPLISIGLSFVNPLAILVFFASIAANTLIHVLRFKETEFQMRRLNYIVSMIQCANGILKLDLGLKNYFNPAREALSNLKSIKKSGFSFPQGMIEMDIFMEYTKMFFLTDVIKLEKINNTIGKNQQSLKILYEFLGYIDSLISVASYRKSLNCYTKPVLNHKQSKQLAFKEIYHPLITNPVSNSCDIHKSILVTGSNASGKSTFLKTIAINSILAQTIYTCLAREYESSYFKTYTSMALKDDLMGNESYYIVEIKSLKRIIESIDNSISSLCFIDEILRGTNTVERISASSEVLDSIAKSNCLCVSATHDVELTRILRNVFENYHFQEEIIEDEIIFDYKLYPGRAETRNAIKLLSIMGYSSEIVSKAENRAKSFLDRGVWNEIS</sequence>
<dbReference type="GO" id="GO:0005524">
    <property type="term" value="F:ATP binding"/>
    <property type="evidence" value="ECO:0007669"/>
    <property type="project" value="UniProtKB-KW"/>
</dbReference>
<evidence type="ECO:0000256" key="4">
    <source>
        <dbReference type="SAM" id="Phobius"/>
    </source>
</evidence>
<organism evidence="6 7">
    <name type="scientific">Alkalicella caledoniensis</name>
    <dbReference type="NCBI Taxonomy" id="2731377"/>
    <lineage>
        <taxon>Bacteria</taxon>
        <taxon>Bacillati</taxon>
        <taxon>Bacillota</taxon>
        <taxon>Clostridia</taxon>
        <taxon>Eubacteriales</taxon>
        <taxon>Proteinivoracaceae</taxon>
        <taxon>Alkalicella</taxon>
    </lineage>
</organism>
<dbReference type="KEGG" id="acae:HYG86_04265"/>
<dbReference type="SMART" id="SM00534">
    <property type="entry name" value="MUTSac"/>
    <property type="match status" value="1"/>
</dbReference>
<dbReference type="PANTHER" id="PTHR11361:SF152">
    <property type="entry name" value="DNA MISMATCH REPAIR PROTEIN"/>
    <property type="match status" value="1"/>
</dbReference>
<dbReference type="RefSeq" id="WP_213167705.1">
    <property type="nucleotide sequence ID" value="NZ_CP058559.1"/>
</dbReference>
<evidence type="ECO:0000256" key="1">
    <source>
        <dbReference type="ARBA" id="ARBA00022741"/>
    </source>
</evidence>
<keyword evidence="4" id="KW-0472">Membrane</keyword>
<evidence type="ECO:0000256" key="2">
    <source>
        <dbReference type="ARBA" id="ARBA00022840"/>
    </source>
</evidence>
<reference evidence="6 7" key="1">
    <citation type="submission" date="2020-07" db="EMBL/GenBank/DDBJ databases">
        <title>Alkalicella. sp. LB2 genome.</title>
        <authorList>
            <person name="Postec A."/>
            <person name="Quemeneur M."/>
        </authorList>
    </citation>
    <scope>NUCLEOTIDE SEQUENCE [LARGE SCALE GENOMIC DNA]</scope>
    <source>
        <strain evidence="6 7">LB2</strain>
    </source>
</reference>
<evidence type="ECO:0000256" key="3">
    <source>
        <dbReference type="ARBA" id="ARBA00023125"/>
    </source>
</evidence>
<dbReference type="GO" id="GO:0005829">
    <property type="term" value="C:cytosol"/>
    <property type="evidence" value="ECO:0007669"/>
    <property type="project" value="TreeGrafter"/>
</dbReference>
<keyword evidence="7" id="KW-1185">Reference proteome</keyword>
<dbReference type="GO" id="GO:0030983">
    <property type="term" value="F:mismatched DNA binding"/>
    <property type="evidence" value="ECO:0007669"/>
    <property type="project" value="InterPro"/>
</dbReference>
<keyword evidence="2" id="KW-0067">ATP-binding</keyword>
<feature type="domain" description="DNA mismatch repair proteins mutS family" evidence="5">
    <location>
        <begin position="357"/>
        <end position="542"/>
    </location>
</feature>
<gene>
    <name evidence="6" type="ORF">HYG86_04265</name>
</gene>
<protein>
    <submittedName>
        <fullName evidence="6">DNA mismatch repair protein MutS</fullName>
    </submittedName>
</protein>
<dbReference type="InterPro" id="IPR027417">
    <property type="entry name" value="P-loop_NTPase"/>
</dbReference>
<dbReference type="InterPro" id="IPR000432">
    <property type="entry name" value="DNA_mismatch_repair_MutS_C"/>
</dbReference>
<dbReference type="Gene3D" id="3.40.50.300">
    <property type="entry name" value="P-loop containing nucleotide triphosphate hydrolases"/>
    <property type="match status" value="1"/>
</dbReference>
<evidence type="ECO:0000259" key="5">
    <source>
        <dbReference type="SMART" id="SM00534"/>
    </source>
</evidence>
<dbReference type="Pfam" id="PF00488">
    <property type="entry name" value="MutS_V"/>
    <property type="match status" value="1"/>
</dbReference>
<accession>A0A7G9W5T0</accession>
<evidence type="ECO:0000313" key="6">
    <source>
        <dbReference type="EMBL" id="QNO14042.1"/>
    </source>
</evidence>
<keyword evidence="1" id="KW-0547">Nucleotide-binding</keyword>
<dbReference type="EMBL" id="CP058559">
    <property type="protein sequence ID" value="QNO14042.1"/>
    <property type="molecule type" value="Genomic_DNA"/>
</dbReference>
<dbReference type="AlphaFoldDB" id="A0A7G9W5T0"/>
<keyword evidence="4" id="KW-0812">Transmembrane</keyword>
<feature type="transmembrane region" description="Helical" evidence="4">
    <location>
        <begin position="163"/>
        <end position="180"/>
    </location>
</feature>
<dbReference type="GO" id="GO:0006298">
    <property type="term" value="P:mismatch repair"/>
    <property type="evidence" value="ECO:0007669"/>
    <property type="project" value="InterPro"/>
</dbReference>
<dbReference type="Proteomes" id="UP000516160">
    <property type="component" value="Chromosome"/>
</dbReference>
<keyword evidence="4" id="KW-1133">Transmembrane helix</keyword>
<dbReference type="GO" id="GO:0140664">
    <property type="term" value="F:ATP-dependent DNA damage sensor activity"/>
    <property type="evidence" value="ECO:0007669"/>
    <property type="project" value="InterPro"/>
</dbReference>
<feature type="transmembrane region" description="Helical" evidence="4">
    <location>
        <begin position="6"/>
        <end position="23"/>
    </location>
</feature>
<name>A0A7G9W5T0_ALKCA</name>
<evidence type="ECO:0000313" key="7">
    <source>
        <dbReference type="Proteomes" id="UP000516160"/>
    </source>
</evidence>
<dbReference type="InterPro" id="IPR045076">
    <property type="entry name" value="MutS"/>
</dbReference>
<dbReference type="SUPFAM" id="SSF52540">
    <property type="entry name" value="P-loop containing nucleoside triphosphate hydrolases"/>
    <property type="match status" value="1"/>
</dbReference>
<proteinExistence type="predicted"/>
<keyword evidence="3" id="KW-0238">DNA-binding</keyword>